<dbReference type="EMBL" id="QPMK01000006">
    <property type="protein sequence ID" value="RDD66197.1"/>
    <property type="molecule type" value="Genomic_DNA"/>
</dbReference>
<feature type="signal peptide" evidence="2">
    <location>
        <begin position="1"/>
        <end position="17"/>
    </location>
</feature>
<feature type="region of interest" description="Disordered" evidence="1">
    <location>
        <begin position="23"/>
        <end position="60"/>
    </location>
</feature>
<feature type="chain" id="PRO_5016589055" description="Calcium-binding protein" evidence="2">
    <location>
        <begin position="18"/>
        <end position="315"/>
    </location>
</feature>
<sequence>MAAIFLALMGIGFVAAAVEIFSDDDGSDSQSEAETEDPGTPPPDGEGDEATGGEGDDAPEDVLGIALMLNESPLIEGTEGDDTLAYDQDTDEPEQTSEVRLLGGDDLAEVDDVGILIDGGEGDDTIASTGQDSTLIGGSGDDVIAASAAFVDAGSGDDQISYDLTGPVFDAVTDVQGGEGTDSISIVTEIGDNPPDWSSVNLNGGAGQDTFDVTLNMTTDDELYAPEQDPIISQSGVVIGDFNPDEDLLTVRIEQDAESAGRDLLSTELEQDSRGNNLLVLTFAATDTLAETQTSIRLGSLPVTLDDIVILAESA</sequence>
<keyword evidence="4" id="KW-1185">Reference proteome</keyword>
<feature type="compositionally biased region" description="Acidic residues" evidence="1">
    <location>
        <begin position="45"/>
        <end position="60"/>
    </location>
</feature>
<dbReference type="RefSeq" id="WP_114510770.1">
    <property type="nucleotide sequence ID" value="NZ_QPMK01000006.1"/>
</dbReference>
<protein>
    <recommendedName>
        <fullName evidence="5">Calcium-binding protein</fullName>
    </recommendedName>
</protein>
<evidence type="ECO:0000256" key="2">
    <source>
        <dbReference type="SAM" id="SignalP"/>
    </source>
</evidence>
<evidence type="ECO:0008006" key="5">
    <source>
        <dbReference type="Google" id="ProtNLM"/>
    </source>
</evidence>
<evidence type="ECO:0000313" key="4">
    <source>
        <dbReference type="Proteomes" id="UP000253977"/>
    </source>
</evidence>
<dbReference type="Proteomes" id="UP000253977">
    <property type="component" value="Unassembled WGS sequence"/>
</dbReference>
<evidence type="ECO:0000256" key="1">
    <source>
        <dbReference type="SAM" id="MobiDB-lite"/>
    </source>
</evidence>
<name>A0A369TPZ1_9RHOB</name>
<accession>A0A369TPZ1</accession>
<dbReference type="OrthoDB" id="7867757at2"/>
<evidence type="ECO:0000313" key="3">
    <source>
        <dbReference type="EMBL" id="RDD66197.1"/>
    </source>
</evidence>
<feature type="compositionally biased region" description="Acidic residues" evidence="1">
    <location>
        <begin position="78"/>
        <end position="94"/>
    </location>
</feature>
<comment type="caution">
    <text evidence="3">The sequence shown here is derived from an EMBL/GenBank/DDBJ whole genome shotgun (WGS) entry which is preliminary data.</text>
</comment>
<dbReference type="PRINTS" id="PR00313">
    <property type="entry name" value="CABNDNGRPT"/>
</dbReference>
<gene>
    <name evidence="3" type="ORF">DU478_09715</name>
</gene>
<feature type="compositionally biased region" description="Acidic residues" evidence="1">
    <location>
        <begin position="23"/>
        <end position="37"/>
    </location>
</feature>
<organism evidence="3 4">
    <name type="scientific">Thalassococcus profundi</name>
    <dbReference type="NCBI Taxonomy" id="2282382"/>
    <lineage>
        <taxon>Bacteria</taxon>
        <taxon>Pseudomonadati</taxon>
        <taxon>Pseudomonadota</taxon>
        <taxon>Alphaproteobacteria</taxon>
        <taxon>Rhodobacterales</taxon>
        <taxon>Roseobacteraceae</taxon>
        <taxon>Thalassococcus</taxon>
    </lineage>
</organism>
<dbReference type="SUPFAM" id="SSF51120">
    <property type="entry name" value="beta-Roll"/>
    <property type="match status" value="1"/>
</dbReference>
<dbReference type="AlphaFoldDB" id="A0A369TPZ1"/>
<keyword evidence="2" id="KW-0732">Signal</keyword>
<proteinExistence type="predicted"/>
<reference evidence="3 4" key="1">
    <citation type="submission" date="2018-07" db="EMBL/GenBank/DDBJ databases">
        <title>Thalassococcus profundi sp. nov., a marine bacterium isolated from deep seawater of Okinawa Trough.</title>
        <authorList>
            <person name="Yu M."/>
        </authorList>
    </citation>
    <scope>NUCLEOTIDE SEQUENCE [LARGE SCALE GENOMIC DNA]</scope>
    <source>
        <strain evidence="3 4">WRAS1</strain>
    </source>
</reference>
<dbReference type="InterPro" id="IPR011049">
    <property type="entry name" value="Serralysin-like_metalloprot_C"/>
</dbReference>
<feature type="region of interest" description="Disordered" evidence="1">
    <location>
        <begin position="74"/>
        <end position="94"/>
    </location>
</feature>